<evidence type="ECO:0000313" key="3">
    <source>
        <dbReference type="Proteomes" id="UP000285478"/>
    </source>
</evidence>
<organism evidence="2 3">
    <name type="scientific">Hydrogenovibrio thermophilus</name>
    <dbReference type="NCBI Taxonomy" id="265883"/>
    <lineage>
        <taxon>Bacteria</taxon>
        <taxon>Pseudomonadati</taxon>
        <taxon>Pseudomonadota</taxon>
        <taxon>Gammaproteobacteria</taxon>
        <taxon>Thiotrichales</taxon>
        <taxon>Piscirickettsiaceae</taxon>
        <taxon>Hydrogenovibrio</taxon>
    </lineage>
</organism>
<keyword evidence="1" id="KW-0472">Membrane</keyword>
<dbReference type="Pfam" id="PF11872">
    <property type="entry name" value="DUF3392"/>
    <property type="match status" value="1"/>
</dbReference>
<keyword evidence="3" id="KW-1185">Reference proteome</keyword>
<proteinExistence type="predicted"/>
<protein>
    <submittedName>
        <fullName evidence="2">DUF3392 domain-containing protein</fullName>
    </submittedName>
</protein>
<dbReference type="InterPro" id="IPR021813">
    <property type="entry name" value="DUF3392"/>
</dbReference>
<reference evidence="2 3" key="1">
    <citation type="journal article" date="2018" name="Environ. Microbiol.">
        <title>Genomes of ubiquitous marine and hypersaline Hydrogenovibrio, Thiomicrorhabdus and Thiomicrospira spp. encode a diversity of mechanisms to sustain chemolithoautotrophy in heterogeneous environments.</title>
        <authorList>
            <person name="Scott K.M."/>
            <person name="Williams J."/>
            <person name="Porter C.M.B."/>
            <person name="Russel S."/>
            <person name="Harmer T.L."/>
            <person name="Paul J.H."/>
            <person name="Antonen K.M."/>
            <person name="Bridges M.K."/>
            <person name="Camper G.J."/>
            <person name="Campla C.K."/>
            <person name="Casella L.G."/>
            <person name="Chase E."/>
            <person name="Conrad J.W."/>
            <person name="Cruz M.C."/>
            <person name="Dunlap D.S."/>
            <person name="Duran L."/>
            <person name="Fahsbender E.M."/>
            <person name="Goldsmith D.B."/>
            <person name="Keeley R.F."/>
            <person name="Kondoff M.R."/>
            <person name="Kussy B.I."/>
            <person name="Lane M.K."/>
            <person name="Lawler S."/>
            <person name="Leigh B.A."/>
            <person name="Lewis C."/>
            <person name="Lostal L.M."/>
            <person name="Marking D."/>
            <person name="Mancera P.A."/>
            <person name="McClenthan E.C."/>
            <person name="McIntyre E.A."/>
            <person name="Mine J.A."/>
            <person name="Modi S."/>
            <person name="Moore B.D."/>
            <person name="Morgan W.A."/>
            <person name="Nelson K.M."/>
            <person name="Nguyen K.N."/>
            <person name="Ogburn N."/>
            <person name="Parrino D.G."/>
            <person name="Pedapudi A.D."/>
            <person name="Pelham R.P."/>
            <person name="Preece A.M."/>
            <person name="Rampersad E.A."/>
            <person name="Richardson J.C."/>
            <person name="Rodgers C.M."/>
            <person name="Schaffer B.L."/>
            <person name="Sheridan N.E."/>
            <person name="Solone M.R."/>
            <person name="Staley Z.R."/>
            <person name="Tabuchi M."/>
            <person name="Waide R.J."/>
            <person name="Wanjugi P.W."/>
            <person name="Young S."/>
            <person name="Clum A."/>
            <person name="Daum C."/>
            <person name="Huntemann M."/>
            <person name="Ivanova N."/>
            <person name="Kyrpides N."/>
            <person name="Mikhailova N."/>
            <person name="Palaniappan K."/>
            <person name="Pillay M."/>
            <person name="Reddy T.B.K."/>
            <person name="Shapiro N."/>
            <person name="Stamatis D."/>
            <person name="Varghese N."/>
            <person name="Woyke T."/>
            <person name="Boden R."/>
            <person name="Freyermuth S.K."/>
            <person name="Kerfeld C.A."/>
        </authorList>
    </citation>
    <scope>NUCLEOTIDE SEQUENCE [LARGE SCALE GENOMIC DNA]</scope>
    <source>
        <strain evidence="2 3">JR-2</strain>
    </source>
</reference>
<dbReference type="RefSeq" id="WP_128384448.1">
    <property type="nucleotide sequence ID" value="NZ_CP035033.1"/>
</dbReference>
<accession>A0A410H1G0</accession>
<feature type="transmembrane region" description="Helical" evidence="1">
    <location>
        <begin position="51"/>
        <end position="82"/>
    </location>
</feature>
<evidence type="ECO:0000256" key="1">
    <source>
        <dbReference type="SAM" id="Phobius"/>
    </source>
</evidence>
<evidence type="ECO:0000313" key="2">
    <source>
        <dbReference type="EMBL" id="QAB14746.1"/>
    </source>
</evidence>
<feature type="transmembrane region" description="Helical" evidence="1">
    <location>
        <begin position="88"/>
        <end position="104"/>
    </location>
</feature>
<dbReference type="AlphaFoldDB" id="A0A410H1G0"/>
<feature type="transmembrane region" description="Helical" evidence="1">
    <location>
        <begin position="22"/>
        <end position="39"/>
    </location>
</feature>
<keyword evidence="1" id="KW-0812">Transmembrane</keyword>
<dbReference type="Proteomes" id="UP000285478">
    <property type="component" value="Chromosome"/>
</dbReference>
<sequence length="110" mass="12256">MDYIIEAVSTVSGWMRPYLSEIGLSMVATLLVIFGNDITDFIRKQIGSLKFLLKLTLFVLFCAFGFAFLTSFVTPLLVGFMAKTPDGWLAPLVIVLFYGIGLLAQKKHML</sequence>
<gene>
    <name evidence="2" type="ORF">EPV75_03185</name>
</gene>
<dbReference type="EMBL" id="CP035033">
    <property type="protein sequence ID" value="QAB14746.1"/>
    <property type="molecule type" value="Genomic_DNA"/>
</dbReference>
<name>A0A410H1G0_9GAMM</name>
<keyword evidence="1" id="KW-1133">Transmembrane helix</keyword>
<dbReference type="KEGG" id="htr:EPV75_03185"/>